<dbReference type="GO" id="GO:0016758">
    <property type="term" value="F:hexosyltransferase activity"/>
    <property type="evidence" value="ECO:0007669"/>
    <property type="project" value="UniProtKB-ARBA"/>
</dbReference>
<dbReference type="PANTHER" id="PTHR22916:SF3">
    <property type="entry name" value="UDP-GLCNAC:BETAGAL BETA-1,3-N-ACETYLGLUCOSAMINYLTRANSFERASE-LIKE PROTEIN 1"/>
    <property type="match status" value="1"/>
</dbReference>
<dbReference type="Gene3D" id="3.90.550.10">
    <property type="entry name" value="Spore Coat Polysaccharide Biosynthesis Protein SpsA, Chain A"/>
    <property type="match status" value="1"/>
</dbReference>
<protein>
    <submittedName>
        <fullName evidence="2">Glycosyl transferase family 2</fullName>
    </submittedName>
</protein>
<dbReference type="InterPro" id="IPR001173">
    <property type="entry name" value="Glyco_trans_2-like"/>
</dbReference>
<dbReference type="PANTHER" id="PTHR22916">
    <property type="entry name" value="GLYCOSYLTRANSFERASE"/>
    <property type="match status" value="1"/>
</dbReference>
<dbReference type="AlphaFoldDB" id="A0A158BTG0"/>
<comment type="caution">
    <text evidence="2">The sequence shown here is derived from an EMBL/GenBank/DDBJ whole genome shotgun (WGS) entry which is preliminary data.</text>
</comment>
<organism evidence="2 3">
    <name type="scientific">Caballeronia catudaia</name>
    <dbReference type="NCBI Taxonomy" id="1777136"/>
    <lineage>
        <taxon>Bacteria</taxon>
        <taxon>Pseudomonadati</taxon>
        <taxon>Pseudomonadota</taxon>
        <taxon>Betaproteobacteria</taxon>
        <taxon>Burkholderiales</taxon>
        <taxon>Burkholderiaceae</taxon>
        <taxon>Caballeronia</taxon>
    </lineage>
</organism>
<proteinExistence type="predicted"/>
<name>A0A158BTG0_9BURK</name>
<accession>A0A158BTG0</accession>
<gene>
    <name evidence="2" type="ORF">AWB75_04010</name>
</gene>
<feature type="domain" description="Glycosyltransferase 2-like" evidence="1">
    <location>
        <begin position="5"/>
        <end position="127"/>
    </location>
</feature>
<dbReference type="Proteomes" id="UP000054870">
    <property type="component" value="Unassembled WGS sequence"/>
</dbReference>
<evidence type="ECO:0000259" key="1">
    <source>
        <dbReference type="Pfam" id="PF00535"/>
    </source>
</evidence>
<sequence>MPKISVVVPTFNAQKHLVETLQSLLHQDADFEILVLDDASTDSTLDLARSLNDPRIRIFPLEHNQGRPANANRGFDLCRGEYIARIDHDDIAEPGRLSKQAAFLDAHPDITVVGTQIRHFDEDDTLSDFPLDDATIKARFVVACAYIANPSTMFRREFIQRHGIRYDSNLDIVDDLGFWFDCMLRGARFANLAEALTRYRIHEGMTSWNLDGTALNQAKIRLYARILPAFYPRLTGHDVVNLRTLYAHPIPTDLHVNDVIALHRSVGVAISEIDLRYGANPAQLEGGLLGLLSLAMTRHDEVQPRSDEDKHHCNAAIWEGINARGIPWKSYQT</sequence>
<keyword evidence="3" id="KW-1185">Reference proteome</keyword>
<dbReference type="OrthoDB" id="9802649at2"/>
<dbReference type="Pfam" id="PF00535">
    <property type="entry name" value="Glycos_transf_2"/>
    <property type="match status" value="1"/>
</dbReference>
<dbReference type="EMBL" id="FCOF02000018">
    <property type="protein sequence ID" value="SAK73388.1"/>
    <property type="molecule type" value="Genomic_DNA"/>
</dbReference>
<dbReference type="SUPFAM" id="SSF53448">
    <property type="entry name" value="Nucleotide-diphospho-sugar transferases"/>
    <property type="match status" value="1"/>
</dbReference>
<keyword evidence="2" id="KW-0808">Transferase</keyword>
<dbReference type="RefSeq" id="WP_061125828.1">
    <property type="nucleotide sequence ID" value="NZ_FCOF02000018.1"/>
</dbReference>
<evidence type="ECO:0000313" key="3">
    <source>
        <dbReference type="Proteomes" id="UP000054870"/>
    </source>
</evidence>
<evidence type="ECO:0000313" key="2">
    <source>
        <dbReference type="EMBL" id="SAK73388.1"/>
    </source>
</evidence>
<reference evidence="2" key="1">
    <citation type="submission" date="2016-01" db="EMBL/GenBank/DDBJ databases">
        <authorList>
            <person name="Peeters C."/>
        </authorList>
    </citation>
    <scope>NUCLEOTIDE SEQUENCE [LARGE SCALE GENOMIC DNA]</scope>
    <source>
        <strain evidence="2">LMG 29318</strain>
    </source>
</reference>
<dbReference type="InterPro" id="IPR029044">
    <property type="entry name" value="Nucleotide-diphossugar_trans"/>
</dbReference>